<reference evidence="3 4" key="1">
    <citation type="submission" date="2020-08" db="EMBL/GenBank/DDBJ databases">
        <title>Genome public.</title>
        <authorList>
            <person name="Liu C."/>
            <person name="Sun Q."/>
        </authorList>
    </citation>
    <scope>NUCLEOTIDE SEQUENCE [LARGE SCALE GENOMIC DNA]</scope>
    <source>
        <strain evidence="3 4">BX3</strain>
    </source>
</reference>
<dbReference type="CDD" id="cd10944">
    <property type="entry name" value="CE4_SmPgdA_like"/>
    <property type="match status" value="1"/>
</dbReference>
<sequence>MRSKGRYLFFILMAVVWMGAACMLLGILLTRQHTPQKTMAQVTKAPIEKKTAYLTFDDGPSVLTENYLEILEKNHAVATFFVIGEQLDGDLVQVTKKAIQNGNEIGMHTYSHDADKIYQSEESYYRDLKQTKEEIKKKLGYTPKYFRFPWGSANAYVQGFKKNLIARMEGEGIGYVDWNVSGEDCVGCPSVESILCQFRKDYKKYDDPVILLHDAASCKATMLALPVIITELKQNGYSFDVISNRKKNCHFGEY</sequence>
<organism evidence="3 4">
    <name type="scientific">Jutongia hominis</name>
    <dbReference type="NCBI Taxonomy" id="2763664"/>
    <lineage>
        <taxon>Bacteria</taxon>
        <taxon>Bacillati</taxon>
        <taxon>Bacillota</taxon>
        <taxon>Clostridia</taxon>
        <taxon>Lachnospirales</taxon>
        <taxon>Lachnospiraceae</taxon>
        <taxon>Jutongia</taxon>
    </lineage>
</organism>
<protein>
    <submittedName>
        <fullName evidence="3">Polysaccharide deacetylase</fullName>
    </submittedName>
</protein>
<proteinExistence type="predicted"/>
<dbReference type="Pfam" id="PF01522">
    <property type="entry name" value="Polysacc_deac_1"/>
    <property type="match status" value="1"/>
</dbReference>
<evidence type="ECO:0000259" key="2">
    <source>
        <dbReference type="PROSITE" id="PS51677"/>
    </source>
</evidence>
<accession>A0ABR7MTY7</accession>
<keyword evidence="1" id="KW-0812">Transmembrane</keyword>
<keyword evidence="1" id="KW-0472">Membrane</keyword>
<dbReference type="SUPFAM" id="SSF88713">
    <property type="entry name" value="Glycoside hydrolase/deacetylase"/>
    <property type="match status" value="1"/>
</dbReference>
<keyword evidence="4" id="KW-1185">Reference proteome</keyword>
<dbReference type="Gene3D" id="3.20.20.370">
    <property type="entry name" value="Glycoside hydrolase/deacetylase"/>
    <property type="match status" value="1"/>
</dbReference>
<comment type="caution">
    <text evidence="3">The sequence shown here is derived from an EMBL/GenBank/DDBJ whole genome shotgun (WGS) entry which is preliminary data.</text>
</comment>
<evidence type="ECO:0000256" key="1">
    <source>
        <dbReference type="SAM" id="Phobius"/>
    </source>
</evidence>
<dbReference type="RefSeq" id="WP_249304298.1">
    <property type="nucleotide sequence ID" value="NZ_JACRSW010000027.1"/>
</dbReference>
<dbReference type="PANTHER" id="PTHR10587">
    <property type="entry name" value="GLYCOSYL TRANSFERASE-RELATED"/>
    <property type="match status" value="1"/>
</dbReference>
<dbReference type="InterPro" id="IPR002509">
    <property type="entry name" value="NODB_dom"/>
</dbReference>
<dbReference type="Proteomes" id="UP000637513">
    <property type="component" value="Unassembled WGS sequence"/>
</dbReference>
<feature type="domain" description="NodB homology" evidence="2">
    <location>
        <begin position="50"/>
        <end position="240"/>
    </location>
</feature>
<dbReference type="PROSITE" id="PS51677">
    <property type="entry name" value="NODB"/>
    <property type="match status" value="1"/>
</dbReference>
<evidence type="ECO:0000313" key="4">
    <source>
        <dbReference type="Proteomes" id="UP000637513"/>
    </source>
</evidence>
<dbReference type="PROSITE" id="PS51257">
    <property type="entry name" value="PROKAR_LIPOPROTEIN"/>
    <property type="match status" value="1"/>
</dbReference>
<dbReference type="InterPro" id="IPR050248">
    <property type="entry name" value="Polysacc_deacetylase_ArnD"/>
</dbReference>
<keyword evidence="1" id="KW-1133">Transmembrane helix</keyword>
<feature type="transmembrane region" description="Helical" evidence="1">
    <location>
        <begin position="7"/>
        <end position="29"/>
    </location>
</feature>
<evidence type="ECO:0000313" key="3">
    <source>
        <dbReference type="EMBL" id="MBC8557256.1"/>
    </source>
</evidence>
<dbReference type="InterPro" id="IPR011330">
    <property type="entry name" value="Glyco_hydro/deAcase_b/a-brl"/>
</dbReference>
<name>A0ABR7MTY7_9FIRM</name>
<dbReference type="PANTHER" id="PTHR10587:SF125">
    <property type="entry name" value="POLYSACCHARIDE DEACETYLASE YHEN-RELATED"/>
    <property type="match status" value="1"/>
</dbReference>
<dbReference type="EMBL" id="JACRSW010000027">
    <property type="protein sequence ID" value="MBC8557256.1"/>
    <property type="molecule type" value="Genomic_DNA"/>
</dbReference>
<gene>
    <name evidence="3" type="ORF">H8700_06000</name>
</gene>